<dbReference type="RefSeq" id="WP_047964313.1">
    <property type="nucleotide sequence ID" value="NZ_JBEBLY010000047.1"/>
</dbReference>
<feature type="coiled-coil region" evidence="2">
    <location>
        <begin position="65"/>
        <end position="92"/>
    </location>
</feature>
<protein>
    <submittedName>
        <fullName evidence="3">Transposase</fullName>
    </submittedName>
</protein>
<dbReference type="PATRIC" id="fig|880157.4.peg.3356"/>
<dbReference type="PANTHER" id="PTHR33215:SF12">
    <property type="entry name" value="TRANSPOSASE INSN FOR INSERTION SEQUENCE ELEMENT IS911A-RELATED"/>
    <property type="match status" value="1"/>
</dbReference>
<gene>
    <name evidence="3" type="ORF">AB204_15720</name>
</gene>
<dbReference type="GO" id="GO:0006313">
    <property type="term" value="P:DNA transposition"/>
    <property type="evidence" value="ECO:0007669"/>
    <property type="project" value="InterPro"/>
</dbReference>
<reference evidence="3 4" key="1">
    <citation type="submission" date="2015-06" db="EMBL/GenBank/DDBJ databases">
        <title>Draft Whole-Genome Sequence of the Entomopathogenic Bacterium Xenorhabdus khoisanae.</title>
        <authorList>
            <person name="Naidoo S."/>
            <person name="Featherston J."/>
            <person name="Gray V.M."/>
        </authorList>
    </citation>
    <scope>NUCLEOTIDE SEQUENCE [LARGE SCALE GENOMIC DNA]</scope>
    <source>
        <strain evidence="3 4">MCB</strain>
    </source>
</reference>
<accession>A0A0J5ILX9</accession>
<dbReference type="InterPro" id="IPR002514">
    <property type="entry name" value="Transposase_8"/>
</dbReference>
<keyword evidence="2" id="KW-0175">Coiled coil</keyword>
<sequence length="105" mass="12103">MKKPSTIRHHYSSAFKLEAVEQVVKYHQKAIDVARSLDIDPSTLRKWVKQYQGELQGVTPRGQALTVEQRRIKELEAQVKRLEMEKAILKQAAVLMSETPGKFTR</sequence>
<organism evidence="3 4">
    <name type="scientific">Xenorhabdus khoisanae</name>
    <dbReference type="NCBI Taxonomy" id="880157"/>
    <lineage>
        <taxon>Bacteria</taxon>
        <taxon>Pseudomonadati</taxon>
        <taxon>Pseudomonadota</taxon>
        <taxon>Gammaproteobacteria</taxon>
        <taxon>Enterobacterales</taxon>
        <taxon>Morganellaceae</taxon>
        <taxon>Xenorhabdus</taxon>
    </lineage>
</organism>
<comment type="similarity">
    <text evidence="1">Belongs to the transposase 8 family.</text>
</comment>
<dbReference type="AlphaFoldDB" id="A0A0J5ILX9"/>
<evidence type="ECO:0000256" key="1">
    <source>
        <dbReference type="ARBA" id="ARBA00009964"/>
    </source>
</evidence>
<evidence type="ECO:0000313" key="3">
    <source>
        <dbReference type="EMBL" id="KMJ44180.1"/>
    </source>
</evidence>
<evidence type="ECO:0000313" key="4">
    <source>
        <dbReference type="Proteomes" id="UP000036277"/>
    </source>
</evidence>
<proteinExistence type="inferred from homology"/>
<comment type="caution">
    <text evidence="3">The sequence shown here is derived from an EMBL/GenBank/DDBJ whole genome shotgun (WGS) entry which is preliminary data.</text>
</comment>
<dbReference type="Proteomes" id="UP000036277">
    <property type="component" value="Unassembled WGS sequence"/>
</dbReference>
<keyword evidence="4" id="KW-1185">Reference proteome</keyword>
<name>A0A0J5ILX9_9GAMM</name>
<evidence type="ECO:0000256" key="2">
    <source>
        <dbReference type="SAM" id="Coils"/>
    </source>
</evidence>
<dbReference type="InterPro" id="IPR009057">
    <property type="entry name" value="Homeodomain-like_sf"/>
</dbReference>
<dbReference type="Gene3D" id="1.10.10.60">
    <property type="entry name" value="Homeodomain-like"/>
    <property type="match status" value="1"/>
</dbReference>
<dbReference type="STRING" id="880157.AB204_15720"/>
<dbReference type="InterPro" id="IPR051839">
    <property type="entry name" value="RD_transcriptional_regulator"/>
</dbReference>
<dbReference type="GO" id="GO:0003677">
    <property type="term" value="F:DNA binding"/>
    <property type="evidence" value="ECO:0007669"/>
    <property type="project" value="InterPro"/>
</dbReference>
<dbReference type="Pfam" id="PF01527">
    <property type="entry name" value="HTH_Tnp_1"/>
    <property type="match status" value="1"/>
</dbReference>
<dbReference type="SUPFAM" id="SSF46689">
    <property type="entry name" value="Homeodomain-like"/>
    <property type="match status" value="1"/>
</dbReference>
<dbReference type="EMBL" id="LFCV01000116">
    <property type="protein sequence ID" value="KMJ44180.1"/>
    <property type="molecule type" value="Genomic_DNA"/>
</dbReference>
<dbReference type="PANTHER" id="PTHR33215">
    <property type="entry name" value="PROTEIN DISTAL ANTENNA"/>
    <property type="match status" value="1"/>
</dbReference>
<dbReference type="GO" id="GO:0004803">
    <property type="term" value="F:transposase activity"/>
    <property type="evidence" value="ECO:0007669"/>
    <property type="project" value="InterPro"/>
</dbReference>